<evidence type="ECO:0000256" key="6">
    <source>
        <dbReference type="ARBA" id="ARBA00040165"/>
    </source>
</evidence>
<feature type="compositionally biased region" description="Low complexity" evidence="8">
    <location>
        <begin position="149"/>
        <end position="159"/>
    </location>
</feature>
<dbReference type="VEuPathDB" id="FungiDB:SeMB42_g06446"/>
<dbReference type="Proteomes" id="UP000317494">
    <property type="component" value="Unassembled WGS sequence"/>
</dbReference>
<keyword evidence="3" id="KW-0238">DNA-binding</keyword>
<dbReference type="PANTHER" id="PTHR46542">
    <property type="entry name" value="X-BOX BINDING PROTEIN 1"/>
    <property type="match status" value="1"/>
</dbReference>
<evidence type="ECO:0000313" key="10">
    <source>
        <dbReference type="EMBL" id="TPX39126.1"/>
    </source>
</evidence>
<evidence type="ECO:0000256" key="4">
    <source>
        <dbReference type="ARBA" id="ARBA00023163"/>
    </source>
</evidence>
<sequence>MIYTNANSPFEYYALGRIAALSLHRPSSPSIPISHNMDATDILANIIKSEDGVLKLNDQFLYSHGLPHLPDNSHVTTSCNAGALANDDGMGNLDRYLDRTLDSETRDSIPCLFAVPSSPSEMSAMSTTTPPPFLADDTTNGMPTPPPSSVSATSMMTSPHDGPPPAIAILQEIPHVQLPEPKKRGPRPGGKRKKLTVDEREEKAQLRMLRNRTAAQESRDKKKQYVEGLEDENLKLRRQNADLAQRLLESEAEKQSLRAQLEFFTSQFSQIHALLPTPTAPSFPRAPNNTPAASVFSSILFPQTATNLAPQSLHSFQAPTPHYNTQPQVTTTTYSTSSTSTVSLADLLGFNSNSSANGSSNALKQTTTTKTTTTVTSTMLPTYSSNASSSSSSSGGESWWSWFFDSKKPGGGTVSTRTSDDVPLPSGVYSAKLGPSTSSIKSEESVTAPTKVDGSEGRIKSALSPTGVATTRNALYTLPGIKQRPLVRVNRQL</sequence>
<dbReference type="EMBL" id="QEAN01000365">
    <property type="protein sequence ID" value="TPX39126.1"/>
    <property type="molecule type" value="Genomic_DNA"/>
</dbReference>
<dbReference type="GO" id="GO:0000977">
    <property type="term" value="F:RNA polymerase II transcription regulatory region sequence-specific DNA binding"/>
    <property type="evidence" value="ECO:0007669"/>
    <property type="project" value="TreeGrafter"/>
</dbReference>
<evidence type="ECO:0000256" key="5">
    <source>
        <dbReference type="ARBA" id="ARBA00023242"/>
    </source>
</evidence>
<dbReference type="AlphaFoldDB" id="A0A507CKX9"/>
<dbReference type="SUPFAM" id="SSF57959">
    <property type="entry name" value="Leucine zipper domain"/>
    <property type="match status" value="1"/>
</dbReference>
<dbReference type="PROSITE" id="PS00036">
    <property type="entry name" value="BZIP_BASIC"/>
    <property type="match status" value="1"/>
</dbReference>
<dbReference type="STRING" id="286115.A0A507CKX9"/>
<feature type="region of interest" description="Disordered" evidence="8">
    <location>
        <begin position="411"/>
        <end position="460"/>
    </location>
</feature>
<feature type="region of interest" description="Disordered" evidence="8">
    <location>
        <begin position="137"/>
        <end position="161"/>
    </location>
</feature>
<reference evidence="10 11" key="1">
    <citation type="journal article" date="2019" name="Sci. Rep.">
        <title>Comparative genomics of chytrid fungi reveal insights into the obligate biotrophic and pathogenic lifestyle of Synchytrium endobioticum.</title>
        <authorList>
            <person name="van de Vossenberg B.T.L.H."/>
            <person name="Warris S."/>
            <person name="Nguyen H.D.T."/>
            <person name="van Gent-Pelzer M.P.E."/>
            <person name="Joly D.L."/>
            <person name="van de Geest H.C."/>
            <person name="Bonants P.J.M."/>
            <person name="Smith D.S."/>
            <person name="Levesque C.A."/>
            <person name="van der Lee T.A.J."/>
        </authorList>
    </citation>
    <scope>NUCLEOTIDE SEQUENCE [LARGE SCALE GENOMIC DNA]</scope>
    <source>
        <strain evidence="10 11">MB42</strain>
    </source>
</reference>
<keyword evidence="7" id="KW-0175">Coiled coil</keyword>
<evidence type="ECO:0000256" key="3">
    <source>
        <dbReference type="ARBA" id="ARBA00023125"/>
    </source>
</evidence>
<evidence type="ECO:0000256" key="8">
    <source>
        <dbReference type="SAM" id="MobiDB-lite"/>
    </source>
</evidence>
<dbReference type="PANTHER" id="PTHR46542:SF1">
    <property type="entry name" value="X-BOX BINDING PROTEIN 1"/>
    <property type="match status" value="1"/>
</dbReference>
<proteinExistence type="predicted"/>
<keyword evidence="4" id="KW-0804">Transcription</keyword>
<keyword evidence="1" id="KW-0832">Ubl conjugation</keyword>
<keyword evidence="2" id="KW-0805">Transcription regulation</keyword>
<protein>
    <recommendedName>
        <fullName evidence="6">X-box-binding protein 1</fullName>
    </recommendedName>
</protein>
<dbReference type="InterPro" id="IPR046347">
    <property type="entry name" value="bZIP_sf"/>
</dbReference>
<evidence type="ECO:0000256" key="7">
    <source>
        <dbReference type="SAM" id="Coils"/>
    </source>
</evidence>
<dbReference type="PROSITE" id="PS50217">
    <property type="entry name" value="BZIP"/>
    <property type="match status" value="1"/>
</dbReference>
<feature type="region of interest" description="Disordered" evidence="8">
    <location>
        <begin position="178"/>
        <end position="199"/>
    </location>
</feature>
<evidence type="ECO:0000259" key="9">
    <source>
        <dbReference type="PROSITE" id="PS50217"/>
    </source>
</evidence>
<feature type="compositionally biased region" description="Polar residues" evidence="8">
    <location>
        <begin position="435"/>
        <end position="448"/>
    </location>
</feature>
<keyword evidence="11" id="KW-1185">Reference proteome</keyword>
<evidence type="ECO:0000256" key="2">
    <source>
        <dbReference type="ARBA" id="ARBA00023015"/>
    </source>
</evidence>
<gene>
    <name evidence="10" type="ORF">SeMB42_g06446</name>
</gene>
<feature type="coiled-coil region" evidence="7">
    <location>
        <begin position="219"/>
        <end position="267"/>
    </location>
</feature>
<feature type="compositionally biased region" description="Basic residues" evidence="8">
    <location>
        <begin position="184"/>
        <end position="194"/>
    </location>
</feature>
<dbReference type="GO" id="GO:0005634">
    <property type="term" value="C:nucleus"/>
    <property type="evidence" value="ECO:0007669"/>
    <property type="project" value="TreeGrafter"/>
</dbReference>
<evidence type="ECO:0000313" key="11">
    <source>
        <dbReference type="Proteomes" id="UP000317494"/>
    </source>
</evidence>
<organism evidence="10 11">
    <name type="scientific">Synchytrium endobioticum</name>
    <dbReference type="NCBI Taxonomy" id="286115"/>
    <lineage>
        <taxon>Eukaryota</taxon>
        <taxon>Fungi</taxon>
        <taxon>Fungi incertae sedis</taxon>
        <taxon>Chytridiomycota</taxon>
        <taxon>Chytridiomycota incertae sedis</taxon>
        <taxon>Chytridiomycetes</taxon>
        <taxon>Synchytriales</taxon>
        <taxon>Synchytriaceae</taxon>
        <taxon>Synchytrium</taxon>
    </lineage>
</organism>
<dbReference type="InterPro" id="IPR004827">
    <property type="entry name" value="bZIP"/>
</dbReference>
<name>A0A507CKX9_9FUNG</name>
<dbReference type="Pfam" id="PF00170">
    <property type="entry name" value="bZIP_1"/>
    <property type="match status" value="1"/>
</dbReference>
<dbReference type="Gene3D" id="1.20.5.170">
    <property type="match status" value="1"/>
</dbReference>
<dbReference type="CDD" id="cd14686">
    <property type="entry name" value="bZIP"/>
    <property type="match status" value="1"/>
</dbReference>
<dbReference type="InterPro" id="IPR052470">
    <property type="entry name" value="ER_Stress-Reg_TF"/>
</dbReference>
<dbReference type="SMART" id="SM00338">
    <property type="entry name" value="BRLZ"/>
    <property type="match status" value="1"/>
</dbReference>
<feature type="domain" description="BZIP" evidence="9">
    <location>
        <begin position="201"/>
        <end position="264"/>
    </location>
</feature>
<dbReference type="GO" id="GO:0000981">
    <property type="term" value="F:DNA-binding transcription factor activity, RNA polymerase II-specific"/>
    <property type="evidence" value="ECO:0007669"/>
    <property type="project" value="TreeGrafter"/>
</dbReference>
<keyword evidence="5" id="KW-0539">Nucleus</keyword>
<comment type="caution">
    <text evidence="10">The sequence shown here is derived from an EMBL/GenBank/DDBJ whole genome shotgun (WGS) entry which is preliminary data.</text>
</comment>
<accession>A0A507CKX9</accession>
<evidence type="ECO:0000256" key="1">
    <source>
        <dbReference type="ARBA" id="ARBA00022843"/>
    </source>
</evidence>